<feature type="non-terminal residue" evidence="1">
    <location>
        <position position="1"/>
    </location>
</feature>
<proteinExistence type="predicted"/>
<dbReference type="EMBL" id="CAJVPM010008918">
    <property type="protein sequence ID" value="CAG8559602.1"/>
    <property type="molecule type" value="Genomic_DNA"/>
</dbReference>
<dbReference type="Proteomes" id="UP000789860">
    <property type="component" value="Unassembled WGS sequence"/>
</dbReference>
<comment type="caution">
    <text evidence="1">The sequence shown here is derived from an EMBL/GenBank/DDBJ whole genome shotgun (WGS) entry which is preliminary data.</text>
</comment>
<gene>
    <name evidence="1" type="ORF">SCALOS_LOCUS5462</name>
</gene>
<keyword evidence="2" id="KW-1185">Reference proteome</keyword>
<evidence type="ECO:0000313" key="1">
    <source>
        <dbReference type="EMBL" id="CAG8559602.1"/>
    </source>
</evidence>
<evidence type="ECO:0000313" key="2">
    <source>
        <dbReference type="Proteomes" id="UP000789860"/>
    </source>
</evidence>
<reference evidence="1" key="1">
    <citation type="submission" date="2021-06" db="EMBL/GenBank/DDBJ databases">
        <authorList>
            <person name="Kallberg Y."/>
            <person name="Tangrot J."/>
            <person name="Rosling A."/>
        </authorList>
    </citation>
    <scope>NUCLEOTIDE SEQUENCE</scope>
    <source>
        <strain evidence="1">AU212A</strain>
    </source>
</reference>
<protein>
    <submittedName>
        <fullName evidence="1">6905_t:CDS:1</fullName>
    </submittedName>
</protein>
<organism evidence="1 2">
    <name type="scientific">Scutellospora calospora</name>
    <dbReference type="NCBI Taxonomy" id="85575"/>
    <lineage>
        <taxon>Eukaryota</taxon>
        <taxon>Fungi</taxon>
        <taxon>Fungi incertae sedis</taxon>
        <taxon>Mucoromycota</taxon>
        <taxon>Glomeromycotina</taxon>
        <taxon>Glomeromycetes</taxon>
        <taxon>Diversisporales</taxon>
        <taxon>Gigasporaceae</taxon>
        <taxon>Scutellospora</taxon>
    </lineage>
</organism>
<sequence length="39" mass="4412">YQSVKPEQAEQNKLNDQDELDEENNSGEDTETNISDTIA</sequence>
<accession>A0ACA9M130</accession>
<name>A0ACA9M130_9GLOM</name>